<gene>
    <name evidence="2" type="ORF">PGQ11_012505</name>
</gene>
<evidence type="ECO:0000256" key="1">
    <source>
        <dbReference type="SAM" id="MobiDB-lite"/>
    </source>
</evidence>
<feature type="region of interest" description="Disordered" evidence="1">
    <location>
        <begin position="177"/>
        <end position="220"/>
    </location>
</feature>
<evidence type="ECO:0000313" key="2">
    <source>
        <dbReference type="EMBL" id="KAK8856593.1"/>
    </source>
</evidence>
<reference evidence="2 3" key="1">
    <citation type="journal article" date="2024" name="IMA Fungus">
        <title>Apiospora arundinis, a panoply of carbohydrate-active enzymes and secondary metabolites.</title>
        <authorList>
            <person name="Sorensen T."/>
            <person name="Petersen C."/>
            <person name="Muurmann A.T."/>
            <person name="Christiansen J.V."/>
            <person name="Brundto M.L."/>
            <person name="Overgaard C.K."/>
            <person name="Boysen A.T."/>
            <person name="Wollenberg R.D."/>
            <person name="Larsen T.O."/>
            <person name="Sorensen J.L."/>
            <person name="Nielsen K.L."/>
            <person name="Sondergaard T.E."/>
        </authorList>
    </citation>
    <scope>NUCLEOTIDE SEQUENCE [LARGE SCALE GENOMIC DNA]</scope>
    <source>
        <strain evidence="2 3">AAU 773</strain>
    </source>
</reference>
<feature type="compositionally biased region" description="Acidic residues" evidence="1">
    <location>
        <begin position="197"/>
        <end position="207"/>
    </location>
</feature>
<feature type="compositionally biased region" description="Basic and acidic residues" evidence="1">
    <location>
        <begin position="180"/>
        <end position="196"/>
    </location>
</feature>
<protein>
    <submittedName>
        <fullName evidence="2">Uncharacterized protein</fullName>
    </submittedName>
</protein>
<sequence length="220" mass="25334">MDVDGLNSRIPGVEPLNTSTFTLRVALLSWRWVEGEQMGLGQWHSVLKRQCVLEFLGYREKEFDGVKISLLMLQLRFVEGIYHQMTCDGDGLIPDGLNAPTSSAWKELMENLRTFRSNSVDDVLVDWVDLFNGAMEKQNAYGLIDHIAKGGRDHSFITLISPACEDLWTRNHLSPAENQTADKEGFEDAPKHKDQNESQDEFPEEYSENDHYEFHPWWRS</sequence>
<organism evidence="2 3">
    <name type="scientific">Apiospora arundinis</name>
    <dbReference type="NCBI Taxonomy" id="335852"/>
    <lineage>
        <taxon>Eukaryota</taxon>
        <taxon>Fungi</taxon>
        <taxon>Dikarya</taxon>
        <taxon>Ascomycota</taxon>
        <taxon>Pezizomycotina</taxon>
        <taxon>Sordariomycetes</taxon>
        <taxon>Xylariomycetidae</taxon>
        <taxon>Amphisphaeriales</taxon>
        <taxon>Apiosporaceae</taxon>
        <taxon>Apiospora</taxon>
    </lineage>
</organism>
<evidence type="ECO:0000313" key="3">
    <source>
        <dbReference type="Proteomes" id="UP001390339"/>
    </source>
</evidence>
<dbReference type="Proteomes" id="UP001390339">
    <property type="component" value="Unassembled WGS sequence"/>
</dbReference>
<keyword evidence="3" id="KW-1185">Reference proteome</keyword>
<dbReference type="EMBL" id="JAPCWZ010000007">
    <property type="protein sequence ID" value="KAK8856593.1"/>
    <property type="molecule type" value="Genomic_DNA"/>
</dbReference>
<feature type="compositionally biased region" description="Basic and acidic residues" evidence="1">
    <location>
        <begin position="208"/>
        <end position="220"/>
    </location>
</feature>
<comment type="caution">
    <text evidence="2">The sequence shown here is derived from an EMBL/GenBank/DDBJ whole genome shotgun (WGS) entry which is preliminary data.</text>
</comment>
<proteinExistence type="predicted"/>
<accession>A0ABR2I3B7</accession>
<name>A0ABR2I3B7_9PEZI</name>